<feature type="region of interest" description="Disordered" evidence="1">
    <location>
        <begin position="650"/>
        <end position="683"/>
    </location>
</feature>
<dbReference type="InterPro" id="IPR015330">
    <property type="entry name" value="DNA_primase/pol_bifunc_N"/>
</dbReference>
<evidence type="ECO:0000259" key="2">
    <source>
        <dbReference type="SMART" id="SM00943"/>
    </source>
</evidence>
<accession>A0A7W7FYX0</accession>
<feature type="region of interest" description="Disordered" evidence="1">
    <location>
        <begin position="241"/>
        <end position="304"/>
    </location>
</feature>
<gene>
    <name evidence="3" type="ORF">BKA14_000065</name>
</gene>
<evidence type="ECO:0000313" key="3">
    <source>
        <dbReference type="EMBL" id="MBB4689917.1"/>
    </source>
</evidence>
<sequence length="683" mass="74936">MPDADPLLSAALALAGEGLPVFLLGRTKRPVANCRDCSTDDPDHDRVGCGHLTCHGFYAATTDPHRIRAMHAIVRGGLLALRTGAASGLAVIDIDPRNGGALVPELMAPTRCVATGSGGWHLYYRDPGGPLVKNLDHRGHPGIDVKADGGYVVAPPSIHPGTRRPYRLLGDRPVIEMSPPLIAACRPPEAPPAVSPPATLTPATSGGLISDLAALLAAHLRAVDRAPTGRRRVTLYGAARGCPHGRRRRHQRGRRMGRALRRRPARRTVPLQHHHRGHRRIPRPGGTDRRGSRMTEPDPTTDGAAILDRLHQVITKYLIMPNPETLDATVLWIAATHAQDAWTHAPRLVIKAPEKRCGKSRLLDVVDGTCYRPLMTVNASTAAIFRSITETDPPTILLDEADTIFGGKQAEANEDLRGLLIAGHQRGRPTIRWNHQTRELEKIPTFCMAALAGIGSMPDTIEDRAVIVKMRRRTAAEKVAPFRSKRDGPVLRRLASDLASWLRPNLTELENAEPEMPLEDRAADTWEPLIAVADLAGANWPDRARRAAQALNATREGDAKYSDRLRVLIDCRTVFAGFEGMPSTVLLERLKALPEGPWAEYNGVGLTAMKLGVLLKEYEIASENITFEPPTGRVKGFHRTAFEDAWRRYCPPEEKPAPEPYKPYPDPQNSSSDNVRLFQHRTA</sequence>
<proteinExistence type="predicted"/>
<evidence type="ECO:0000313" key="4">
    <source>
        <dbReference type="Proteomes" id="UP000542742"/>
    </source>
</evidence>
<dbReference type="AlphaFoldDB" id="A0A7W7FYX0"/>
<dbReference type="SMART" id="SM00943">
    <property type="entry name" value="Prim-Pol"/>
    <property type="match status" value="1"/>
</dbReference>
<feature type="compositionally biased region" description="Basic residues" evidence="1">
    <location>
        <begin position="243"/>
        <end position="282"/>
    </location>
</feature>
<dbReference type="InterPro" id="IPR022081">
    <property type="entry name" value="DUF3631"/>
</dbReference>
<keyword evidence="4" id="KW-1185">Reference proteome</keyword>
<feature type="domain" description="DNA primase/polymerase bifunctional N-terminal" evidence="2">
    <location>
        <begin position="11"/>
        <end position="185"/>
    </location>
</feature>
<protein>
    <recommendedName>
        <fullName evidence="2">DNA primase/polymerase bifunctional N-terminal domain-containing protein</fullName>
    </recommendedName>
</protein>
<dbReference type="Proteomes" id="UP000542742">
    <property type="component" value="Unassembled WGS sequence"/>
</dbReference>
<dbReference type="Pfam" id="PF12307">
    <property type="entry name" value="DUF3631"/>
    <property type="match status" value="1"/>
</dbReference>
<dbReference type="CDD" id="cd04859">
    <property type="entry name" value="Prim_Pol"/>
    <property type="match status" value="1"/>
</dbReference>
<feature type="compositionally biased region" description="Basic and acidic residues" evidence="1">
    <location>
        <begin position="286"/>
        <end position="296"/>
    </location>
</feature>
<dbReference type="EMBL" id="JACHMF010000001">
    <property type="protein sequence ID" value="MBB4689917.1"/>
    <property type="molecule type" value="Genomic_DNA"/>
</dbReference>
<comment type="caution">
    <text evidence="3">The sequence shown here is derived from an EMBL/GenBank/DDBJ whole genome shotgun (WGS) entry which is preliminary data.</text>
</comment>
<name>A0A7W7FYX0_9ACTN</name>
<organism evidence="3 4">
    <name type="scientific">Paractinoplanes abujensis</name>
    <dbReference type="NCBI Taxonomy" id="882441"/>
    <lineage>
        <taxon>Bacteria</taxon>
        <taxon>Bacillati</taxon>
        <taxon>Actinomycetota</taxon>
        <taxon>Actinomycetes</taxon>
        <taxon>Micromonosporales</taxon>
        <taxon>Micromonosporaceae</taxon>
        <taxon>Paractinoplanes</taxon>
    </lineage>
</organism>
<reference evidence="3 4" key="1">
    <citation type="submission" date="2020-08" db="EMBL/GenBank/DDBJ databases">
        <title>Sequencing the genomes of 1000 actinobacteria strains.</title>
        <authorList>
            <person name="Klenk H.-P."/>
        </authorList>
    </citation>
    <scope>NUCLEOTIDE SEQUENCE [LARGE SCALE GENOMIC DNA]</scope>
    <source>
        <strain evidence="3 4">DSM 45518</strain>
    </source>
</reference>
<dbReference type="Pfam" id="PF09250">
    <property type="entry name" value="Prim-Pol"/>
    <property type="match status" value="1"/>
</dbReference>
<dbReference type="SUPFAM" id="SSF56747">
    <property type="entry name" value="Prim-pol domain"/>
    <property type="match status" value="1"/>
</dbReference>
<evidence type="ECO:0000256" key="1">
    <source>
        <dbReference type="SAM" id="MobiDB-lite"/>
    </source>
</evidence>